<protein>
    <submittedName>
        <fullName evidence="1">Uncharacterized protein</fullName>
    </submittedName>
</protein>
<evidence type="ECO:0000313" key="2">
    <source>
        <dbReference type="Proteomes" id="UP000627573"/>
    </source>
</evidence>
<keyword evidence="2" id="KW-1185">Reference proteome</keyword>
<dbReference type="Gene3D" id="1.10.260.40">
    <property type="entry name" value="lambda repressor-like DNA-binding domains"/>
    <property type="match status" value="1"/>
</dbReference>
<dbReference type="InterPro" id="IPR010982">
    <property type="entry name" value="Lambda_DNA-bd_dom_sf"/>
</dbReference>
<dbReference type="Proteomes" id="UP000627573">
    <property type="component" value="Unassembled WGS sequence"/>
</dbReference>
<organism evidence="1 2">
    <name type="scientific">Rhodococcus erythropolis</name>
    <name type="common">Arthrobacter picolinophilus</name>
    <dbReference type="NCBI Taxonomy" id="1833"/>
    <lineage>
        <taxon>Bacteria</taxon>
        <taxon>Bacillati</taxon>
        <taxon>Actinomycetota</taxon>
        <taxon>Actinomycetes</taxon>
        <taxon>Mycobacteriales</taxon>
        <taxon>Nocardiaceae</taxon>
        <taxon>Rhodococcus</taxon>
        <taxon>Rhodococcus erythropolis group</taxon>
    </lineage>
</organism>
<accession>A0A8I0ZWY9</accession>
<sequence>MTPVDEEKVLVTVGQMASGSVFRARLSELFADAGPNLTNAAVVRGLLDHGCRISKPYLSQLRHGHRASPSERS</sequence>
<name>A0A8I0ZWY9_RHOER</name>
<reference evidence="1 2" key="1">
    <citation type="submission" date="2020-12" db="EMBL/GenBank/DDBJ databases">
        <title>Draft genome sequence of furan degrading bacterial strain FUR100.</title>
        <authorList>
            <person name="Woiski C."/>
        </authorList>
    </citation>
    <scope>NUCLEOTIDE SEQUENCE [LARGE SCALE GENOMIC DNA]</scope>
    <source>
        <strain evidence="1 2">FUR100</strain>
    </source>
</reference>
<gene>
    <name evidence="1" type="ORF">I3517_17205</name>
</gene>
<comment type="caution">
    <text evidence="1">The sequence shown here is derived from an EMBL/GenBank/DDBJ whole genome shotgun (WGS) entry which is preliminary data.</text>
</comment>
<dbReference type="AlphaFoldDB" id="A0A8I0ZWY9"/>
<dbReference type="EMBL" id="JAECSB010000060">
    <property type="protein sequence ID" value="MBH5144352.1"/>
    <property type="molecule type" value="Genomic_DNA"/>
</dbReference>
<dbReference type="RefSeq" id="WP_197941314.1">
    <property type="nucleotide sequence ID" value="NZ_JAECSB010000060.1"/>
</dbReference>
<evidence type="ECO:0000313" key="1">
    <source>
        <dbReference type="EMBL" id="MBH5144352.1"/>
    </source>
</evidence>
<proteinExistence type="predicted"/>
<dbReference type="GO" id="GO:0003677">
    <property type="term" value="F:DNA binding"/>
    <property type="evidence" value="ECO:0007669"/>
    <property type="project" value="InterPro"/>
</dbReference>